<dbReference type="Proteomes" id="UP000176300">
    <property type="component" value="Unassembled WGS sequence"/>
</dbReference>
<dbReference type="AlphaFoldDB" id="A0A1F6NF48"/>
<feature type="domain" description="DUF5667" evidence="3">
    <location>
        <begin position="61"/>
        <end position="153"/>
    </location>
</feature>
<evidence type="ECO:0000313" key="4">
    <source>
        <dbReference type="EMBL" id="OGH82464.1"/>
    </source>
</evidence>
<reference evidence="4 5" key="1">
    <citation type="journal article" date="2016" name="Nat. Commun.">
        <title>Thousands of microbial genomes shed light on interconnected biogeochemical processes in an aquifer system.</title>
        <authorList>
            <person name="Anantharaman K."/>
            <person name="Brown C.T."/>
            <person name="Hug L.A."/>
            <person name="Sharon I."/>
            <person name="Castelle C.J."/>
            <person name="Probst A.J."/>
            <person name="Thomas B.C."/>
            <person name="Singh A."/>
            <person name="Wilkins M.J."/>
            <person name="Karaoz U."/>
            <person name="Brodie E.L."/>
            <person name="Williams K.H."/>
            <person name="Hubbard S.S."/>
            <person name="Banfield J.F."/>
        </authorList>
    </citation>
    <scope>NUCLEOTIDE SEQUENCE [LARGE SCALE GENOMIC DNA]</scope>
</reference>
<keyword evidence="1" id="KW-0175">Coiled coil</keyword>
<keyword evidence="2" id="KW-0732">Signal</keyword>
<gene>
    <name evidence="4" type="ORF">A2373_04115</name>
</gene>
<comment type="caution">
    <text evidence="4">The sequence shown here is derived from an EMBL/GenBank/DDBJ whole genome shotgun (WGS) entry which is preliminary data.</text>
</comment>
<name>A0A1F6NF48_9BACT</name>
<feature type="signal peptide" evidence="2">
    <location>
        <begin position="1"/>
        <end position="25"/>
    </location>
</feature>
<evidence type="ECO:0000256" key="1">
    <source>
        <dbReference type="SAM" id="Coils"/>
    </source>
</evidence>
<accession>A0A1F6NF48</accession>
<protein>
    <recommendedName>
        <fullName evidence="3">DUF5667 domain-containing protein</fullName>
    </recommendedName>
</protein>
<proteinExistence type="predicted"/>
<evidence type="ECO:0000256" key="2">
    <source>
        <dbReference type="SAM" id="SignalP"/>
    </source>
</evidence>
<feature type="chain" id="PRO_5009525768" description="DUF5667 domain-containing protein" evidence="2">
    <location>
        <begin position="26"/>
        <end position="394"/>
    </location>
</feature>
<organism evidence="4 5">
    <name type="scientific">Candidatus Magasanikbacteria bacterium RIFOXYB1_FULL_40_15</name>
    <dbReference type="NCBI Taxonomy" id="1798697"/>
    <lineage>
        <taxon>Bacteria</taxon>
        <taxon>Candidatus Magasanikiibacteriota</taxon>
    </lineage>
</organism>
<feature type="coiled-coil region" evidence="1">
    <location>
        <begin position="85"/>
        <end position="167"/>
    </location>
</feature>
<sequence>MKKSLLLSLLVSFFIAIFAISFVSAQTETTDEQNADDVNQVLEELDDEEALEGVEIDEVSVPDGFGLWLRDWRERIVLALTLDPVKKAEKQMIYAEERMKIAEKILAESTSPQAQEKAQQMIEVAQRHLEKIQERKDKWADKTTERVEQLKNNLATHLLRRDAILNKLGENAPEEFEGKIEELRAKMLEHGKTFIGDIDDEEMTERTSEHLYNVRERIEKYLGAVKTYQEEKKGILDNNELSEEQKVESLQLLQEERKAELEAIRLEYKQRQEGLVEKIKNGDANAEQRSLLLRDAQRLIEQKRELIRERAEEIQGIVSEGLNEEQLRSRFEEIRAEYADKLEQFREQYEETRMLQNQVLNNRAEEEVKEAEQTRARIMENERIRQELDEEMGL</sequence>
<feature type="coiled-coil region" evidence="1">
    <location>
        <begin position="289"/>
        <end position="391"/>
    </location>
</feature>
<dbReference type="InterPro" id="IPR043725">
    <property type="entry name" value="DUF5667"/>
</dbReference>
<evidence type="ECO:0000259" key="3">
    <source>
        <dbReference type="Pfam" id="PF18915"/>
    </source>
</evidence>
<dbReference type="STRING" id="1798697.A2373_04115"/>
<evidence type="ECO:0000313" key="5">
    <source>
        <dbReference type="Proteomes" id="UP000176300"/>
    </source>
</evidence>
<dbReference type="EMBL" id="MFQS01000040">
    <property type="protein sequence ID" value="OGH82464.1"/>
    <property type="molecule type" value="Genomic_DNA"/>
</dbReference>
<dbReference type="Pfam" id="PF18915">
    <property type="entry name" value="DUF5667"/>
    <property type="match status" value="1"/>
</dbReference>